<evidence type="ECO:0000256" key="1">
    <source>
        <dbReference type="SAM" id="MobiDB-lite"/>
    </source>
</evidence>
<feature type="compositionally biased region" description="Basic and acidic residues" evidence="1">
    <location>
        <begin position="81"/>
        <end position="98"/>
    </location>
</feature>
<proteinExistence type="predicted"/>
<organism evidence="2 3">
    <name type="scientific">Romanomermis culicivorax</name>
    <name type="common">Nematode worm</name>
    <dbReference type="NCBI Taxonomy" id="13658"/>
    <lineage>
        <taxon>Eukaryota</taxon>
        <taxon>Metazoa</taxon>
        <taxon>Ecdysozoa</taxon>
        <taxon>Nematoda</taxon>
        <taxon>Enoplea</taxon>
        <taxon>Dorylaimia</taxon>
        <taxon>Mermithida</taxon>
        <taxon>Mermithoidea</taxon>
        <taxon>Mermithidae</taxon>
        <taxon>Romanomermis</taxon>
    </lineage>
</organism>
<dbReference type="Proteomes" id="UP000887565">
    <property type="component" value="Unplaced"/>
</dbReference>
<feature type="region of interest" description="Disordered" evidence="1">
    <location>
        <begin position="374"/>
        <end position="404"/>
    </location>
</feature>
<feature type="compositionally biased region" description="Polar residues" evidence="1">
    <location>
        <begin position="449"/>
        <end position="459"/>
    </location>
</feature>
<sequence length="499" mass="56018">MSKPPSKLVIPLPDTAEQMVQPPPVATPTAQDKLDIMTAQMEKMMVILGQMQNQIVAQQQKIMDLETDQQFRDNPPLPETAKLEISRQTTDPDDKTEEERDQMIITQFYSKASPVIQTTMDKHQGQIISLQDLDTMELFENTISTLSTNDRTPGFFQQLMPSENYFTNYIKAALIPNTSATSIVDTFQRVVFIASGAGASRGGMHRKCAYIDPILSTHNRTMQTNRHSHNNANQWNSNRITNDISPILYYFWPSTVEEGCGIKADIPQHLERLKIDEKIIKRITGEGLNPSAKHRNDAALGTLVLHAPHGVSNKKQEQKDVQKTTRWKWESLCLHDPFLLTNYNGNENLPRLVHLEELDVDIDIATQLRADQETEEEARHEYAMRQHESQLRQGTTPTLPTVPPKSQLDRFLANVVSQASSNEYILGTELASQDVYGQGTTTTGGEPSEPQSTLTQPKPETTKDTDGMEKLTKVILEETPLPPIAASVPLPTARVEESD</sequence>
<feature type="region of interest" description="Disordered" evidence="1">
    <location>
        <begin position="436"/>
        <end position="467"/>
    </location>
</feature>
<dbReference type="AlphaFoldDB" id="A0A915I077"/>
<keyword evidence="2" id="KW-1185">Reference proteome</keyword>
<evidence type="ECO:0000313" key="2">
    <source>
        <dbReference type="Proteomes" id="UP000887565"/>
    </source>
</evidence>
<accession>A0A915I077</accession>
<name>A0A915I077_ROMCU</name>
<feature type="region of interest" description="Disordered" evidence="1">
    <location>
        <begin position="70"/>
        <end position="98"/>
    </location>
</feature>
<reference evidence="3" key="1">
    <citation type="submission" date="2022-11" db="UniProtKB">
        <authorList>
            <consortium name="WormBaseParasite"/>
        </authorList>
    </citation>
    <scope>IDENTIFICATION</scope>
</reference>
<feature type="compositionally biased region" description="Basic and acidic residues" evidence="1">
    <location>
        <begin position="377"/>
        <end position="390"/>
    </location>
</feature>
<dbReference type="WBParaSite" id="nRc.2.0.1.t07104-RA">
    <property type="protein sequence ID" value="nRc.2.0.1.t07104-RA"/>
    <property type="gene ID" value="nRc.2.0.1.g07104"/>
</dbReference>
<protein>
    <submittedName>
        <fullName evidence="3">Uncharacterized protein</fullName>
    </submittedName>
</protein>
<evidence type="ECO:0000313" key="3">
    <source>
        <dbReference type="WBParaSite" id="nRc.2.0.1.t07104-RA"/>
    </source>
</evidence>